<protein>
    <submittedName>
        <fullName evidence="1">Uncharacterized protein</fullName>
    </submittedName>
</protein>
<evidence type="ECO:0000313" key="1">
    <source>
        <dbReference type="EMBL" id="QOV08420.1"/>
    </source>
</evidence>
<gene>
    <name evidence="1" type="ORF">Kirov_221</name>
</gene>
<proteinExistence type="predicted"/>
<dbReference type="Proteomes" id="UP000594029">
    <property type="component" value="Segment"/>
</dbReference>
<accession>A0A7U3NK02</accession>
<keyword evidence="2" id="KW-1185">Reference proteome</keyword>
<evidence type="ECO:0000313" key="2">
    <source>
        <dbReference type="Proteomes" id="UP000594029"/>
    </source>
</evidence>
<sequence length="55" mass="6571">MDKEKMMDEIVRLKKIIKAYERFEGDVEHALHKVQNDRIQDALETLEEDLKEIGE</sequence>
<dbReference type="EMBL" id="MW084976">
    <property type="protein sequence ID" value="QOV08420.1"/>
    <property type="molecule type" value="Genomic_DNA"/>
</dbReference>
<name>A0A7U3NK02_9CAUD</name>
<reference evidence="1 2" key="1">
    <citation type="submission" date="2020-10" db="EMBL/GenBank/DDBJ databases">
        <authorList>
            <person name="Kazantseva O.A."/>
            <person name="Piligrimova E.G."/>
            <person name="Shadrin A.M."/>
        </authorList>
    </citation>
    <scope>NUCLEOTIDE SEQUENCE [LARGE SCALE GENOMIC DNA]</scope>
</reference>
<organism evidence="1 2">
    <name type="scientific">Bacillus phage Kirov</name>
    <dbReference type="NCBI Taxonomy" id="2783539"/>
    <lineage>
        <taxon>Viruses</taxon>
        <taxon>Duplodnaviria</taxon>
        <taxon>Heunggongvirae</taxon>
        <taxon>Uroviricota</taxon>
        <taxon>Caudoviricetes</taxon>
        <taxon>Andregratiavirinae</taxon>
        <taxon>Kirovvirus</taxon>
        <taxon>Kirovvirus kirov</taxon>
    </lineage>
</organism>